<feature type="region of interest" description="Disordered" evidence="1">
    <location>
        <begin position="321"/>
        <end position="342"/>
    </location>
</feature>
<feature type="region of interest" description="Disordered" evidence="1">
    <location>
        <begin position="442"/>
        <end position="469"/>
    </location>
</feature>
<dbReference type="AlphaFoldDB" id="A0A8H4VR83"/>
<keyword evidence="3" id="KW-1185">Reference proteome</keyword>
<name>A0A8H4VR83_9AGAR</name>
<gene>
    <name evidence="2" type="ORF">D9613_004915</name>
</gene>
<dbReference type="Proteomes" id="UP000521872">
    <property type="component" value="Unassembled WGS sequence"/>
</dbReference>
<feature type="region of interest" description="Disordered" evidence="1">
    <location>
        <begin position="1"/>
        <end position="33"/>
    </location>
</feature>
<protein>
    <submittedName>
        <fullName evidence="2">Uncharacterized protein</fullName>
    </submittedName>
</protein>
<comment type="caution">
    <text evidence="2">The sequence shown here is derived from an EMBL/GenBank/DDBJ whole genome shotgun (WGS) entry which is preliminary data.</text>
</comment>
<evidence type="ECO:0000256" key="1">
    <source>
        <dbReference type="SAM" id="MobiDB-lite"/>
    </source>
</evidence>
<accession>A0A8H4VR83</accession>
<evidence type="ECO:0000313" key="2">
    <source>
        <dbReference type="EMBL" id="KAF4619916.1"/>
    </source>
</evidence>
<reference evidence="2 3" key="1">
    <citation type="submission" date="2019-12" db="EMBL/GenBank/DDBJ databases">
        <authorList>
            <person name="Floudas D."/>
            <person name="Bentzer J."/>
            <person name="Ahren D."/>
            <person name="Johansson T."/>
            <person name="Persson P."/>
            <person name="Tunlid A."/>
        </authorList>
    </citation>
    <scope>NUCLEOTIDE SEQUENCE [LARGE SCALE GENOMIC DNA]</scope>
    <source>
        <strain evidence="2 3">CBS 102.39</strain>
    </source>
</reference>
<proteinExistence type="predicted"/>
<organism evidence="2 3">
    <name type="scientific">Agrocybe pediades</name>
    <dbReference type="NCBI Taxonomy" id="84607"/>
    <lineage>
        <taxon>Eukaryota</taxon>
        <taxon>Fungi</taxon>
        <taxon>Dikarya</taxon>
        <taxon>Basidiomycota</taxon>
        <taxon>Agaricomycotina</taxon>
        <taxon>Agaricomycetes</taxon>
        <taxon>Agaricomycetidae</taxon>
        <taxon>Agaricales</taxon>
        <taxon>Agaricineae</taxon>
        <taxon>Strophariaceae</taxon>
        <taxon>Agrocybe</taxon>
    </lineage>
</organism>
<evidence type="ECO:0000313" key="3">
    <source>
        <dbReference type="Proteomes" id="UP000521872"/>
    </source>
</evidence>
<sequence length="768" mass="84073">MSAEQYTHMEQDTLAAPNGNELPTYDDLAAQNGPNSRFGRWRGWIEKRAAERQAEITPEIRAQRRARGWGNDEEYRVIPPTNTVDQSLHIQTSNLNIQDTPPRSMDDPSLGAPLPFVSQVIPPTHLKINHFGSRFLPHTTSQIRCTLPLLGDRMLLVGHDEGLSVLDMFPQEWTEYGDLVTKGPDEAQCRPVWKGESVYQMSILESQDHGDGTPQGVVLMVVGPAPEYATTSKETETAKTARMYNLASLISLARWTIAQKGAKPLELHKINGWQQPTSPSKRHRAHGSIAKGFKSLIDSNTSSEQPTTSYQSFVTSSMAGPSHFKSSAPSERGSPTASTFTEESSWDVVDDLPIRWATDFVPLASPGSRLAGQSVISFATWSDESRQGKGTGGQLLAIATKAGIFLYETPKGERAYRFVKEFYTPIQPRSITFFQQSVSDVRGPIPEERSPGKHHGHKRTDSGHTLKGVTIGASSSTPLSYGTHLSLFVVFDKKAGWIRLADSAVGEMELGEDGGPQAPGLLYPRDTFSSTISTSTLRQRARLSFDIRESAAKWTPPVRLDLPVFGSPDVMQPVHIFTRGKRSHVVPCPLPTRASLTPPPLHAVFWRSAPKYVSARLLPAGNDPINDPPLLQLIAFGENGVEVQETGVSFMNTKGKGRAFPEEILRAEEDLGGEAGFLATGGNWDRLAQLTELGGIPTSSSVLSVDSMDSTDLLLRMRQEMGVYGWCRKGIADWRVFWVGGGQTDPSTVGGGGASGLDYRDTMSSMYL</sequence>
<dbReference type="EMBL" id="JAACJL010000016">
    <property type="protein sequence ID" value="KAF4619916.1"/>
    <property type="molecule type" value="Genomic_DNA"/>
</dbReference>